<evidence type="ECO:0000256" key="7">
    <source>
        <dbReference type="ARBA" id="ARBA00023291"/>
    </source>
</evidence>
<evidence type="ECO:0000259" key="9">
    <source>
        <dbReference type="PROSITE" id="PS51379"/>
    </source>
</evidence>
<comment type="cofactor">
    <cofactor evidence="1">
        <name>[3Fe-4S] cluster</name>
        <dbReference type="ChEBI" id="CHEBI:21137"/>
    </cofactor>
</comment>
<dbReference type="InterPro" id="IPR051269">
    <property type="entry name" value="Fe-S_cluster_ET"/>
</dbReference>
<evidence type="ECO:0000256" key="6">
    <source>
        <dbReference type="ARBA" id="ARBA00023014"/>
    </source>
</evidence>
<comment type="function">
    <text evidence="8">Ferredoxins are iron-sulfur proteins that transfer electrons in a wide variety of metabolic reactions.</text>
</comment>
<evidence type="ECO:0000256" key="8">
    <source>
        <dbReference type="RuleBase" id="RU368020"/>
    </source>
</evidence>
<dbReference type="PROSITE" id="PS51379">
    <property type="entry name" value="4FE4S_FER_2"/>
    <property type="match status" value="1"/>
</dbReference>
<dbReference type="Pfam" id="PF13370">
    <property type="entry name" value="Fer4_13"/>
    <property type="match status" value="1"/>
</dbReference>
<dbReference type="SUPFAM" id="SSF54862">
    <property type="entry name" value="4Fe-4S ferredoxins"/>
    <property type="match status" value="1"/>
</dbReference>
<keyword evidence="7" id="KW-0003">3Fe-4S</keyword>
<evidence type="ECO:0000256" key="5">
    <source>
        <dbReference type="ARBA" id="ARBA00023004"/>
    </source>
</evidence>
<evidence type="ECO:0000256" key="2">
    <source>
        <dbReference type="ARBA" id="ARBA00022448"/>
    </source>
</evidence>
<accession>A0ABT8FW28</accession>
<organism evidence="10 11">
    <name type="scientific">Microbacterium aurantiacum</name>
    <dbReference type="NCBI Taxonomy" id="162393"/>
    <lineage>
        <taxon>Bacteria</taxon>
        <taxon>Bacillati</taxon>
        <taxon>Actinomycetota</taxon>
        <taxon>Actinomycetes</taxon>
        <taxon>Micrococcales</taxon>
        <taxon>Microbacteriaceae</taxon>
        <taxon>Microbacterium</taxon>
    </lineage>
</organism>
<protein>
    <recommendedName>
        <fullName evidence="8">Ferredoxin</fullName>
    </recommendedName>
</protein>
<dbReference type="InterPro" id="IPR017896">
    <property type="entry name" value="4Fe4S_Fe-S-bd"/>
</dbReference>
<dbReference type="Proteomes" id="UP001172731">
    <property type="component" value="Unassembled WGS sequence"/>
</dbReference>
<proteinExistence type="predicted"/>
<keyword evidence="2 8" id="KW-0813">Transport</keyword>
<comment type="caution">
    <text evidence="10">The sequence shown here is derived from an EMBL/GenBank/DDBJ whole genome shotgun (WGS) entry which is preliminary data.</text>
</comment>
<keyword evidence="6 8" id="KW-0411">Iron-sulfur</keyword>
<dbReference type="InterPro" id="IPR001080">
    <property type="entry name" value="3Fe4S_ferredoxin"/>
</dbReference>
<name>A0ABT8FW28_9MICO</name>
<keyword evidence="3 8" id="KW-0479">Metal-binding</keyword>
<evidence type="ECO:0000313" key="11">
    <source>
        <dbReference type="Proteomes" id="UP001172731"/>
    </source>
</evidence>
<dbReference type="PANTHER" id="PTHR36923:SF3">
    <property type="entry name" value="FERREDOXIN"/>
    <property type="match status" value="1"/>
</dbReference>
<keyword evidence="4 8" id="KW-0249">Electron transport</keyword>
<reference evidence="10" key="1">
    <citation type="submission" date="2021-06" db="EMBL/GenBank/DDBJ databases">
        <title>Genome-based taxonomic framework of Microbacterium strains isolated from marine environment, the description of four new species and reclassification of four preexisting species.</title>
        <authorList>
            <person name="Lee S.D."/>
            <person name="Kim S.-M."/>
            <person name="Byeon Y.-S."/>
            <person name="Yang H.L."/>
            <person name="Kim I.S."/>
        </authorList>
    </citation>
    <scope>NUCLEOTIDE SEQUENCE</scope>
    <source>
        <strain evidence="10">KACC 20510</strain>
    </source>
</reference>
<sequence>MQIDVDRLKCVGLGLCEAAAPDHFEVGDDGKLLVLRPEVDAAELAEVEEAVRACPTAALRLLAQ</sequence>
<evidence type="ECO:0000256" key="1">
    <source>
        <dbReference type="ARBA" id="ARBA00001927"/>
    </source>
</evidence>
<gene>
    <name evidence="10" type="ORF">KZC48_13405</name>
</gene>
<evidence type="ECO:0000256" key="3">
    <source>
        <dbReference type="ARBA" id="ARBA00022723"/>
    </source>
</evidence>
<feature type="domain" description="4Fe-4S ferredoxin-type" evidence="9">
    <location>
        <begin position="1"/>
        <end position="29"/>
    </location>
</feature>
<dbReference type="Gene3D" id="3.30.70.20">
    <property type="match status" value="1"/>
</dbReference>
<keyword evidence="5 8" id="KW-0408">Iron</keyword>
<keyword evidence="11" id="KW-1185">Reference proteome</keyword>
<dbReference type="EMBL" id="JAHWXI010000018">
    <property type="protein sequence ID" value="MDN4465385.1"/>
    <property type="molecule type" value="Genomic_DNA"/>
</dbReference>
<dbReference type="PANTHER" id="PTHR36923">
    <property type="entry name" value="FERREDOXIN"/>
    <property type="match status" value="1"/>
</dbReference>
<evidence type="ECO:0000256" key="4">
    <source>
        <dbReference type="ARBA" id="ARBA00022982"/>
    </source>
</evidence>
<dbReference type="RefSeq" id="WP_301135307.1">
    <property type="nucleotide sequence ID" value="NZ_BAAAUQ010000016.1"/>
</dbReference>
<dbReference type="PRINTS" id="PR00352">
    <property type="entry name" value="3FE4SFRDOXIN"/>
</dbReference>
<evidence type="ECO:0000313" key="10">
    <source>
        <dbReference type="EMBL" id="MDN4465385.1"/>
    </source>
</evidence>